<comment type="caution">
    <text evidence="9">The sequence shown here is derived from an EMBL/GenBank/DDBJ whole genome shotgun (WGS) entry which is preliminary data.</text>
</comment>
<feature type="domain" description="Cadherin" evidence="8">
    <location>
        <begin position="787"/>
        <end position="881"/>
    </location>
</feature>
<keyword evidence="10" id="KW-1185">Reference proteome</keyword>
<proteinExistence type="predicted"/>
<evidence type="ECO:0000256" key="4">
    <source>
        <dbReference type="ARBA" id="ARBA00022837"/>
    </source>
</evidence>
<keyword evidence="6" id="KW-1133">Transmembrane helix</keyword>
<dbReference type="InterPro" id="IPR025592">
    <property type="entry name" value="DUF4347"/>
</dbReference>
<feature type="domain" description="Cadherin" evidence="8">
    <location>
        <begin position="1686"/>
        <end position="1782"/>
    </location>
</feature>
<keyword evidence="4" id="KW-0106">Calcium</keyword>
<dbReference type="Gene3D" id="2.60.40.60">
    <property type="entry name" value="Cadherins"/>
    <property type="match status" value="3"/>
</dbReference>
<reference evidence="9 10" key="1">
    <citation type="submission" date="2019-01" db="EMBL/GenBank/DDBJ databases">
        <title>Zoogloea oleivorans genome sequencing and assembly.</title>
        <authorList>
            <person name="Tancsics A."/>
            <person name="Farkas M."/>
            <person name="Kriszt B."/>
            <person name="Maroti G."/>
            <person name="Horvath B."/>
        </authorList>
    </citation>
    <scope>NUCLEOTIDE SEQUENCE [LARGE SCALE GENOMIC DNA]</scope>
    <source>
        <strain evidence="9 10">Buc</strain>
    </source>
</reference>
<keyword evidence="5" id="KW-0130">Cell adhesion</keyword>
<comment type="subcellular location">
    <subcellularLocation>
        <location evidence="1">Membrane</location>
    </subcellularLocation>
</comment>
<evidence type="ECO:0000313" key="9">
    <source>
        <dbReference type="EMBL" id="TYC59587.1"/>
    </source>
</evidence>
<dbReference type="SUPFAM" id="SSF49313">
    <property type="entry name" value="Cadherin-like"/>
    <property type="match status" value="3"/>
</dbReference>
<keyword evidence="7" id="KW-0472">Membrane</keyword>
<evidence type="ECO:0000256" key="7">
    <source>
        <dbReference type="ARBA" id="ARBA00023136"/>
    </source>
</evidence>
<dbReference type="Pfam" id="PF00028">
    <property type="entry name" value="Cadherin"/>
    <property type="match status" value="2"/>
</dbReference>
<evidence type="ECO:0000256" key="2">
    <source>
        <dbReference type="ARBA" id="ARBA00022692"/>
    </source>
</evidence>
<dbReference type="InterPro" id="IPR006626">
    <property type="entry name" value="PbH1"/>
</dbReference>
<dbReference type="GO" id="GO:0005911">
    <property type="term" value="C:cell-cell junction"/>
    <property type="evidence" value="ECO:0007669"/>
    <property type="project" value="TreeGrafter"/>
</dbReference>
<dbReference type="PROSITE" id="PS50268">
    <property type="entry name" value="CADHERIN_2"/>
    <property type="match status" value="3"/>
</dbReference>
<dbReference type="SMART" id="SM00112">
    <property type="entry name" value="CA"/>
    <property type="match status" value="3"/>
</dbReference>
<dbReference type="EMBL" id="SDKK01000007">
    <property type="protein sequence ID" value="TYC59587.1"/>
    <property type="molecule type" value="Genomic_DNA"/>
</dbReference>
<keyword evidence="2" id="KW-0812">Transmembrane</keyword>
<gene>
    <name evidence="9" type="ORF">ETQ85_08435</name>
</gene>
<keyword evidence="3" id="KW-0677">Repeat</keyword>
<dbReference type="NCBIfam" id="NF012209">
    <property type="entry name" value="LEPR-8K"/>
    <property type="match status" value="1"/>
</dbReference>
<evidence type="ECO:0000256" key="6">
    <source>
        <dbReference type="ARBA" id="ARBA00022989"/>
    </source>
</evidence>
<dbReference type="Proteomes" id="UP000389128">
    <property type="component" value="Unassembled WGS sequence"/>
</dbReference>
<dbReference type="InterPro" id="IPR002126">
    <property type="entry name" value="Cadherin-like_dom"/>
</dbReference>
<evidence type="ECO:0000256" key="1">
    <source>
        <dbReference type="ARBA" id="ARBA00004370"/>
    </source>
</evidence>
<evidence type="ECO:0000256" key="3">
    <source>
        <dbReference type="ARBA" id="ARBA00022737"/>
    </source>
</evidence>
<organism evidence="9 10">
    <name type="scientific">Zoogloea oleivorans</name>
    <dbReference type="NCBI Taxonomy" id="1552750"/>
    <lineage>
        <taxon>Bacteria</taxon>
        <taxon>Pseudomonadati</taxon>
        <taxon>Pseudomonadota</taxon>
        <taxon>Betaproteobacteria</taxon>
        <taxon>Rhodocyclales</taxon>
        <taxon>Zoogloeaceae</taxon>
        <taxon>Zoogloea</taxon>
    </lineage>
</organism>
<dbReference type="Pfam" id="PF14252">
    <property type="entry name" value="DUF4347"/>
    <property type="match status" value="1"/>
</dbReference>
<sequence length="1988" mass="200057">MPTRRHRRALIETFESRILYSADPTPTGLVAVAVAGIQQHLDDGGTAVQGCSVELAFIDSRLPDVQVLVEDLAAQQRAGKAIEVILVGADEDGISIISETLAGRSDVSAVHVVGHGSDGVATLGAARLDAGMLFLRAGEIAAWGDALTSDADFLLYGCDVAADGEGQSLVDALAQLTGADVAASTDTTGSALLGGDWDLEYVTGRVDAMPFVSATLQASWNGVLSLSTQGAETRVNTTTSGGQSTLDGAHSVAMADNGNYVVVWQDGSGVDGSGIGIYAQRYDASGNALGVQFKVNSQTSGDQQWPEVAMDSAGNFVVVWQSQGQDTSNLGVYAQRYNATGVAQGSEFRVNATTLDNQGAAAVAMDDAGNFVVTWTSWNQDVANTFGIYARRYAADGTVLSGEFLVNTYTAADQDVPAIGMDSTGNFVIAWASNGQDGSDRGIYAKRFNASGVVQGSGEFLVSTTTANAQDFPSVAMDTSGFVLVWEDAAKDGSGNGVFGQRFNSSGSRLGSEFQVNTTTANAQENAVVTSTGAGGFMVTWNSNLQDGALHGVYLRQYDSSGLALTPETRTSTTTAGEQLFPSVASDASGRVVAVWSGNGTGDTDGVFMQRYLYKAPPVITLSGTSGNYIENAAAVYDASATLTDADTTVFTNGQLLYQITTNGTASDELGIRNEGSGAGQIGLSGTSVTYGGVTIGTYSGSFGNGSTPLTVTFNSSATLGAVQALVRNITYRNISENPGTTSRTISLSVSDGTGETSTPVIVTMVLTAVNDAPVIGSNGGGPSAVISVAENTTAVTTAISTDVDGVTTLYSISGTDAASFSINSSSGALSFVSAPNFEAPADAGGNNVYDLTLTVSDGAEGFDTQALAVTVTNVNEAPVLTFISGDVNYAENAGPVVVSASASVSDVDSPDFSGGRMVVSFSANGQAEDRIALANQGTGAGQVGLSGSNVTYGGTLVGTWSGGVGGAPLIVTFNANATQAVVQAVGRDITYENVSDNPSPLVRTMTGFVEDGDGGTSSVVSGTLTIVPSNDAPVITSNSGGASASISITENRTELITVTATDSDSAGLNYSISGGVDAARFTINPGTGMLSFAVPADFENPADVGANNVYDLIVQVDDSNLTDTQSIAVTVTNVASELVVTTTADTVNTGDGTSFSIADLIASNGGTDGLISLREAILAANNTPGADTITFNIGTGTQTINVLSALPQINSIISIDGTSQTGYAGTPLIVLNGMSAGAATPGLELISGSALSTIRGLVINNFGSSAIQILNTSNVAVVGNYLGTNQTGTAAAGNQVGVFISNASNNVIGGNLAADRNVISGNTVDGVQILGIGSMNNWVGGNYIGLDASGTVDIGNTNQGVAIFGGASSNTVGGTTVGARNVISGNNGAGVRISDAATSANRVEGNYIGTNAAGTGAIGNSLQGVEIYGAVNNTIGGSVAGTGNLISGNLSDGILISFAADDNVIQGNTIGLNAAGSTMLANGQEGIQVWEGSINTMIGGATSQTRNIIAGNGLQGIVVFGTATGTVMISNTIYGNGALGIDLGGDGVTSNDPGDVDTGANSLQNTPVLTSAQTTGSSITIAGTLNSIIDTHFRVEFFASPTSDPSGYGEGQIYIGFVDVLTDGSGNASFNSNYAVAVPGGYVVTATATRLSAGMAFIETSEFSANIHTNPPAISSNGGGADSAVSVAENSNLVTTVTATDPDAAQTLIYSISGGSDMASFAIDPSSAVLTFVTVPDYEAPSDTGANNVYDVIVQVADGAGASDSQAIAVTVTNINDAPALSFLSGAISYTENAPPLVLAPAAIISDLDSPDFSGGQLVVSFSLNGQAEDRIAIRNEGSGAAQIGISGSNVTYGGVVIGTWSGGSTGSVPLIVSFNASTTPDIAQALARNITYENLSDTPSALTRTISAHLQDGDGSTSATVSGQLTISVANDAPVISSDGGGVTASVSVAETDMTVTTVTASDADLPADTLSYSLVGGGRCHQVHH</sequence>
<name>A0A6C2D019_9RHOO</name>
<evidence type="ECO:0000313" key="10">
    <source>
        <dbReference type="Proteomes" id="UP000389128"/>
    </source>
</evidence>
<dbReference type="InterPro" id="IPR050971">
    <property type="entry name" value="Cadherin-domain_protein"/>
</dbReference>
<evidence type="ECO:0000256" key="5">
    <source>
        <dbReference type="ARBA" id="ARBA00022889"/>
    </source>
</evidence>
<dbReference type="OrthoDB" id="6091599at2"/>
<dbReference type="SMART" id="SM00710">
    <property type="entry name" value="PbH1"/>
    <property type="match status" value="8"/>
</dbReference>
<evidence type="ECO:0000259" key="8">
    <source>
        <dbReference type="PROSITE" id="PS50268"/>
    </source>
</evidence>
<accession>A0A6C2D019</accession>
<dbReference type="GO" id="GO:0007156">
    <property type="term" value="P:homophilic cell adhesion via plasma membrane adhesion molecules"/>
    <property type="evidence" value="ECO:0007669"/>
    <property type="project" value="InterPro"/>
</dbReference>
<dbReference type="PANTHER" id="PTHR24025">
    <property type="entry name" value="DESMOGLEIN FAMILY MEMBER"/>
    <property type="match status" value="1"/>
</dbReference>
<dbReference type="GO" id="GO:0005509">
    <property type="term" value="F:calcium ion binding"/>
    <property type="evidence" value="ECO:0007669"/>
    <property type="project" value="InterPro"/>
</dbReference>
<dbReference type="InterPro" id="IPR053786">
    <property type="entry name" value="LEPRxLL_CS"/>
</dbReference>
<dbReference type="GO" id="GO:0016020">
    <property type="term" value="C:membrane"/>
    <property type="evidence" value="ECO:0007669"/>
    <property type="project" value="UniProtKB-SubCell"/>
</dbReference>
<protein>
    <submittedName>
        <fullName evidence="9">DUF4347 domain-containing protein</fullName>
    </submittedName>
</protein>
<dbReference type="CDD" id="cd11304">
    <property type="entry name" value="Cadherin_repeat"/>
    <property type="match status" value="2"/>
</dbReference>
<feature type="domain" description="Cadherin" evidence="8">
    <location>
        <begin position="1054"/>
        <end position="1148"/>
    </location>
</feature>
<dbReference type="InterPro" id="IPR015919">
    <property type="entry name" value="Cadherin-like_sf"/>
</dbReference>
<dbReference type="RefSeq" id="WP_148578612.1">
    <property type="nucleotide sequence ID" value="NZ_SDKK01000007.1"/>
</dbReference>
<dbReference type="PANTHER" id="PTHR24025:SF23">
    <property type="entry name" value="NEURAL-CADHERIN"/>
    <property type="match status" value="1"/>
</dbReference>